<proteinExistence type="predicted"/>
<evidence type="ECO:0000256" key="1">
    <source>
        <dbReference type="SAM" id="Phobius"/>
    </source>
</evidence>
<comment type="caution">
    <text evidence="3">The sequence shown here is derived from an EMBL/GenBank/DDBJ whole genome shotgun (WGS) entry which is preliminary data.</text>
</comment>
<protein>
    <recommendedName>
        <fullName evidence="2">DUF1468 domain-containing protein</fullName>
    </recommendedName>
</protein>
<accession>A0A8J3GV00</accession>
<organism evidence="3 4">
    <name type="scientific">Seohaeicola zhoushanensis</name>
    <dbReference type="NCBI Taxonomy" id="1569283"/>
    <lineage>
        <taxon>Bacteria</taxon>
        <taxon>Pseudomonadati</taxon>
        <taxon>Pseudomonadota</taxon>
        <taxon>Alphaproteobacteria</taxon>
        <taxon>Rhodobacterales</taxon>
        <taxon>Roseobacteraceae</taxon>
        <taxon>Seohaeicola</taxon>
    </lineage>
</organism>
<keyword evidence="1" id="KW-0812">Transmembrane</keyword>
<evidence type="ECO:0000259" key="2">
    <source>
        <dbReference type="Pfam" id="PF07331"/>
    </source>
</evidence>
<gene>
    <name evidence="3" type="ORF">GCM10017056_08960</name>
</gene>
<dbReference type="Proteomes" id="UP000626220">
    <property type="component" value="Unassembled WGS sequence"/>
</dbReference>
<dbReference type="AlphaFoldDB" id="A0A8J3GV00"/>
<dbReference type="Pfam" id="PF07331">
    <property type="entry name" value="TctB"/>
    <property type="match status" value="1"/>
</dbReference>
<reference evidence="3" key="2">
    <citation type="submission" date="2020-09" db="EMBL/GenBank/DDBJ databases">
        <authorList>
            <person name="Sun Q."/>
            <person name="Kim S."/>
        </authorList>
    </citation>
    <scope>NUCLEOTIDE SEQUENCE</scope>
    <source>
        <strain evidence="3">KCTC 42650</strain>
    </source>
</reference>
<reference evidence="3" key="1">
    <citation type="journal article" date="2014" name="Int. J. Syst. Evol. Microbiol.">
        <title>Complete genome sequence of Corynebacterium casei LMG S-19264T (=DSM 44701T), isolated from a smear-ripened cheese.</title>
        <authorList>
            <consortium name="US DOE Joint Genome Institute (JGI-PGF)"/>
            <person name="Walter F."/>
            <person name="Albersmeier A."/>
            <person name="Kalinowski J."/>
            <person name="Ruckert C."/>
        </authorList>
    </citation>
    <scope>NUCLEOTIDE SEQUENCE</scope>
    <source>
        <strain evidence="3">KCTC 42650</strain>
    </source>
</reference>
<keyword evidence="1" id="KW-1133">Transmembrane helix</keyword>
<feature type="transmembrane region" description="Helical" evidence="1">
    <location>
        <begin position="114"/>
        <end position="137"/>
    </location>
</feature>
<dbReference type="InterPro" id="IPR009936">
    <property type="entry name" value="DUF1468"/>
</dbReference>
<feature type="domain" description="DUF1468" evidence="2">
    <location>
        <begin position="8"/>
        <end position="129"/>
    </location>
</feature>
<dbReference type="EMBL" id="BNCJ01000002">
    <property type="protein sequence ID" value="GHF39680.1"/>
    <property type="molecule type" value="Genomic_DNA"/>
</dbReference>
<keyword evidence="1" id="KW-0472">Membrane</keyword>
<name>A0A8J3GV00_9RHOB</name>
<sequence>MALVLQHFVFWRGSPAVTKGLGPDAWPDLILNGLALFSAVWLGLELWVLGRAGRRSALRAPDDDEIYRFGKAVAGIALIVLYGILLPLTGFALTTAVFIAVWCVYGGVRKPLVVLPVSLIGTWVLLWVFMGISLMPLSRGRGVFDQFSIWLLKTLGIY</sequence>
<feature type="transmembrane region" description="Helical" evidence="1">
    <location>
        <begin position="69"/>
        <end position="102"/>
    </location>
</feature>
<feature type="transmembrane region" description="Helical" evidence="1">
    <location>
        <begin position="29"/>
        <end position="49"/>
    </location>
</feature>
<keyword evidence="4" id="KW-1185">Reference proteome</keyword>
<evidence type="ECO:0000313" key="4">
    <source>
        <dbReference type="Proteomes" id="UP000626220"/>
    </source>
</evidence>
<evidence type="ECO:0000313" key="3">
    <source>
        <dbReference type="EMBL" id="GHF39680.1"/>
    </source>
</evidence>